<dbReference type="SUPFAM" id="SSF51735">
    <property type="entry name" value="NAD(P)-binding Rossmann-fold domains"/>
    <property type="match status" value="1"/>
</dbReference>
<sequence length="255" mass="27817">MTTPLKFFIIGGHGKVALSLTSQALARGHSVVSQIRQKAHISDLPEGTQPLVESIEETEQARLMQLLDEHQPNVVVFAAGAGGKGGEERTWAVDRDAAIRVFDALEHSKLASSASFRRLLVVSAIDVRGADKSAPEWYGDKDFETAKRMRDVLGTYMAAKHAADVSLSTRTSFPWLVLRPSRLLDDPGTARVSLAAHTTISEPVRREDVAHTLLQLAELEKGKGDGQMWNLTQGETEIGAAVKEAAERNRTDWVG</sequence>
<dbReference type="Proteomes" id="UP000245946">
    <property type="component" value="Unassembled WGS sequence"/>
</dbReference>
<dbReference type="AlphaFoldDB" id="A0A316ZEH1"/>
<name>A0A316ZEH1_9BASI</name>
<dbReference type="OrthoDB" id="10254604at2759"/>
<dbReference type="PANTHER" id="PTHR15020:SF50">
    <property type="entry name" value="UPF0659 PROTEIN YMR090W"/>
    <property type="match status" value="1"/>
</dbReference>
<organism evidence="2 3">
    <name type="scientific">Tilletiopsis washingtonensis</name>
    <dbReference type="NCBI Taxonomy" id="58919"/>
    <lineage>
        <taxon>Eukaryota</taxon>
        <taxon>Fungi</taxon>
        <taxon>Dikarya</taxon>
        <taxon>Basidiomycota</taxon>
        <taxon>Ustilaginomycotina</taxon>
        <taxon>Exobasidiomycetes</taxon>
        <taxon>Entylomatales</taxon>
        <taxon>Entylomatales incertae sedis</taxon>
        <taxon>Tilletiopsis</taxon>
    </lineage>
</organism>
<proteinExistence type="predicted"/>
<dbReference type="RefSeq" id="XP_025600218.1">
    <property type="nucleotide sequence ID" value="XM_025741637.1"/>
</dbReference>
<dbReference type="InterPro" id="IPR036291">
    <property type="entry name" value="NAD(P)-bd_dom_sf"/>
</dbReference>
<feature type="domain" description="NAD(P)-binding" evidence="1">
    <location>
        <begin position="11"/>
        <end position="217"/>
    </location>
</feature>
<dbReference type="InterPro" id="IPR016040">
    <property type="entry name" value="NAD(P)-bd_dom"/>
</dbReference>
<accession>A0A316ZEH1</accession>
<protein>
    <submittedName>
        <fullName evidence="2">NAD(P)-binding protein</fullName>
    </submittedName>
</protein>
<reference evidence="2 3" key="1">
    <citation type="journal article" date="2018" name="Mol. Biol. Evol.">
        <title>Broad Genomic Sampling Reveals a Smut Pathogenic Ancestry of the Fungal Clade Ustilaginomycotina.</title>
        <authorList>
            <person name="Kijpornyongpan T."/>
            <person name="Mondo S.J."/>
            <person name="Barry K."/>
            <person name="Sandor L."/>
            <person name="Lee J."/>
            <person name="Lipzen A."/>
            <person name="Pangilinan J."/>
            <person name="LaButti K."/>
            <person name="Hainaut M."/>
            <person name="Henrissat B."/>
            <person name="Grigoriev I.V."/>
            <person name="Spatafora J.W."/>
            <person name="Aime M.C."/>
        </authorList>
    </citation>
    <scope>NUCLEOTIDE SEQUENCE [LARGE SCALE GENOMIC DNA]</scope>
    <source>
        <strain evidence="2 3">MCA 4186</strain>
    </source>
</reference>
<dbReference type="STRING" id="58919.A0A316ZEH1"/>
<dbReference type="GeneID" id="37269181"/>
<keyword evidence="3" id="KW-1185">Reference proteome</keyword>
<dbReference type="EMBL" id="KZ819286">
    <property type="protein sequence ID" value="PWN99939.1"/>
    <property type="molecule type" value="Genomic_DNA"/>
</dbReference>
<evidence type="ECO:0000313" key="3">
    <source>
        <dbReference type="Proteomes" id="UP000245946"/>
    </source>
</evidence>
<gene>
    <name evidence="2" type="ORF">FA09DRAFT_328087</name>
</gene>
<dbReference type="Pfam" id="PF13460">
    <property type="entry name" value="NAD_binding_10"/>
    <property type="match status" value="1"/>
</dbReference>
<evidence type="ECO:0000259" key="1">
    <source>
        <dbReference type="Pfam" id="PF13460"/>
    </source>
</evidence>
<dbReference type="PANTHER" id="PTHR15020">
    <property type="entry name" value="FLAVIN REDUCTASE-RELATED"/>
    <property type="match status" value="1"/>
</dbReference>
<evidence type="ECO:0000313" key="2">
    <source>
        <dbReference type="EMBL" id="PWN99939.1"/>
    </source>
</evidence>
<dbReference type="Gene3D" id="3.40.50.720">
    <property type="entry name" value="NAD(P)-binding Rossmann-like Domain"/>
    <property type="match status" value="1"/>
</dbReference>